<dbReference type="Proteomes" id="UP000199076">
    <property type="component" value="Unassembled WGS sequence"/>
</dbReference>
<dbReference type="InterPro" id="IPR007612">
    <property type="entry name" value="LOR"/>
</dbReference>
<keyword evidence="2" id="KW-1185">Reference proteome</keyword>
<protein>
    <recommendedName>
        <fullName evidence="3">LURP-one-related</fullName>
    </recommendedName>
</protein>
<dbReference type="SUPFAM" id="SSF54518">
    <property type="entry name" value="Tubby C-terminal domain-like"/>
    <property type="match status" value="1"/>
</dbReference>
<gene>
    <name evidence="1" type="ORF">SAMN05216218_111106</name>
</gene>
<evidence type="ECO:0008006" key="3">
    <source>
        <dbReference type="Google" id="ProtNLM"/>
    </source>
</evidence>
<organism evidence="1 2">
    <name type="scientific">Halorientalis regularis</name>
    <dbReference type="NCBI Taxonomy" id="660518"/>
    <lineage>
        <taxon>Archaea</taxon>
        <taxon>Methanobacteriati</taxon>
        <taxon>Methanobacteriota</taxon>
        <taxon>Stenosarchaea group</taxon>
        <taxon>Halobacteria</taxon>
        <taxon>Halobacteriales</taxon>
        <taxon>Haloarculaceae</taxon>
        <taxon>Halorientalis</taxon>
    </lineage>
</organism>
<dbReference type="EMBL" id="FNBK01000011">
    <property type="protein sequence ID" value="SDF91983.1"/>
    <property type="molecule type" value="Genomic_DNA"/>
</dbReference>
<dbReference type="AlphaFoldDB" id="A0A1G7Q0J9"/>
<dbReference type="STRING" id="660518.SAMN05216218_111106"/>
<reference evidence="2" key="1">
    <citation type="submission" date="2016-10" db="EMBL/GenBank/DDBJ databases">
        <authorList>
            <person name="Varghese N."/>
            <person name="Submissions S."/>
        </authorList>
    </citation>
    <scope>NUCLEOTIDE SEQUENCE [LARGE SCALE GENOMIC DNA]</scope>
    <source>
        <strain evidence="2">IBRC-M 10760</strain>
    </source>
</reference>
<evidence type="ECO:0000313" key="2">
    <source>
        <dbReference type="Proteomes" id="UP000199076"/>
    </source>
</evidence>
<evidence type="ECO:0000313" key="1">
    <source>
        <dbReference type="EMBL" id="SDF91983.1"/>
    </source>
</evidence>
<sequence>MATASEYDIEGLDLTDDSYTVEQSLIRNKYKSMDSGGSVVLRGKQKLFKLKEKFPFVDDQGEDVFEVEATGMLDVAGNYVLRDSRTDEDLVVLDNDFSIFQDTWTVRDADDGHELARIDSRGAVVTLMRNLLPLGWLIPHKYEITDANGMHVGTIEGQLSVRDRYEITIDDASPVPKEPIVAAAMVIDAIQGN</sequence>
<name>A0A1G7Q0J9_9EURY</name>
<proteinExistence type="predicted"/>
<dbReference type="Pfam" id="PF04525">
    <property type="entry name" value="LOR"/>
    <property type="match status" value="1"/>
</dbReference>
<dbReference type="InterPro" id="IPR025659">
    <property type="entry name" value="Tubby-like_C"/>
</dbReference>
<dbReference type="RefSeq" id="WP_092693680.1">
    <property type="nucleotide sequence ID" value="NZ_FNBK01000011.1"/>
</dbReference>
<dbReference type="OrthoDB" id="178461at2157"/>
<accession>A0A1G7Q0J9</accession>